<accession>A0A517SBQ4</accession>
<keyword evidence="1" id="KW-1133">Transmembrane helix</keyword>
<dbReference type="AlphaFoldDB" id="A0A517SBQ4"/>
<evidence type="ECO:0000313" key="3">
    <source>
        <dbReference type="EMBL" id="QDT53559.1"/>
    </source>
</evidence>
<keyword evidence="1" id="KW-0472">Membrane</keyword>
<evidence type="ECO:0000256" key="1">
    <source>
        <dbReference type="SAM" id="Phobius"/>
    </source>
</evidence>
<dbReference type="OrthoDB" id="273096at2"/>
<dbReference type="PANTHER" id="PTHR30093">
    <property type="entry name" value="GENERAL SECRETION PATHWAY PROTEIN G"/>
    <property type="match status" value="1"/>
</dbReference>
<feature type="transmembrane region" description="Helical" evidence="1">
    <location>
        <begin position="15"/>
        <end position="39"/>
    </location>
</feature>
<name>A0A517SBQ4_9PLAN</name>
<dbReference type="Gene3D" id="3.30.700.10">
    <property type="entry name" value="Glycoprotein, Type 4 Pilin"/>
    <property type="match status" value="1"/>
</dbReference>
<dbReference type="InParanoid" id="A0A517SBQ4"/>
<dbReference type="Pfam" id="PF07963">
    <property type="entry name" value="N_methyl"/>
    <property type="match status" value="1"/>
</dbReference>
<evidence type="ECO:0000313" key="4">
    <source>
        <dbReference type="Proteomes" id="UP000315700"/>
    </source>
</evidence>
<dbReference type="Pfam" id="PF07596">
    <property type="entry name" value="SBP_bac_10"/>
    <property type="match status" value="1"/>
</dbReference>
<reference evidence="3 4" key="1">
    <citation type="submission" date="2019-02" db="EMBL/GenBank/DDBJ databases">
        <title>Deep-cultivation of Planctomycetes and their phenomic and genomic characterization uncovers novel biology.</title>
        <authorList>
            <person name="Wiegand S."/>
            <person name="Jogler M."/>
            <person name="Boedeker C."/>
            <person name="Pinto D."/>
            <person name="Vollmers J."/>
            <person name="Rivas-Marin E."/>
            <person name="Kohn T."/>
            <person name="Peeters S.H."/>
            <person name="Heuer A."/>
            <person name="Rast P."/>
            <person name="Oberbeckmann S."/>
            <person name="Bunk B."/>
            <person name="Jeske O."/>
            <person name="Meyerdierks A."/>
            <person name="Storesund J.E."/>
            <person name="Kallscheuer N."/>
            <person name="Luecker S."/>
            <person name="Lage O.M."/>
            <person name="Pohl T."/>
            <person name="Merkel B.J."/>
            <person name="Hornburger P."/>
            <person name="Mueller R.-W."/>
            <person name="Bruemmer F."/>
            <person name="Labrenz M."/>
            <person name="Spormann A.M."/>
            <person name="Op den Camp H."/>
            <person name="Overmann J."/>
            <person name="Amann R."/>
            <person name="Jetten M.S.M."/>
            <person name="Mascher T."/>
            <person name="Medema M.H."/>
            <person name="Devos D.P."/>
            <person name="Kaster A.-K."/>
            <person name="Ovreas L."/>
            <person name="Rohde M."/>
            <person name="Galperin M.Y."/>
            <person name="Jogler C."/>
        </authorList>
    </citation>
    <scope>NUCLEOTIDE SEQUENCE [LARGE SCALE GENOMIC DNA]</scope>
    <source>
        <strain evidence="3 4">Pan44</strain>
    </source>
</reference>
<evidence type="ECO:0000259" key="2">
    <source>
        <dbReference type="Pfam" id="PF07596"/>
    </source>
</evidence>
<dbReference type="InterPro" id="IPR011453">
    <property type="entry name" value="DUF1559"/>
</dbReference>
<dbReference type="EMBL" id="CP036271">
    <property type="protein sequence ID" value="QDT53559.1"/>
    <property type="molecule type" value="Genomic_DNA"/>
</dbReference>
<feature type="domain" description="DUF1559" evidence="2">
    <location>
        <begin position="40"/>
        <end position="335"/>
    </location>
</feature>
<dbReference type="InterPro" id="IPR027558">
    <property type="entry name" value="Pre_pil_HX9DG_C"/>
</dbReference>
<dbReference type="NCBIfam" id="TIGR02532">
    <property type="entry name" value="IV_pilin_GFxxxE"/>
    <property type="match status" value="1"/>
</dbReference>
<protein>
    <submittedName>
        <fullName evidence="3">Putative major pilin subunit</fullName>
    </submittedName>
</protein>
<keyword evidence="1" id="KW-0812">Transmembrane</keyword>
<proteinExistence type="predicted"/>
<dbReference type="SUPFAM" id="SSF54523">
    <property type="entry name" value="Pili subunits"/>
    <property type="match status" value="1"/>
</dbReference>
<dbReference type="PANTHER" id="PTHR30093:SF2">
    <property type="entry name" value="TYPE II SECRETION SYSTEM PROTEIN H"/>
    <property type="match status" value="1"/>
</dbReference>
<keyword evidence="4" id="KW-1185">Reference proteome</keyword>
<dbReference type="Proteomes" id="UP000315700">
    <property type="component" value="Chromosome"/>
</dbReference>
<dbReference type="InterPro" id="IPR045584">
    <property type="entry name" value="Pilin-like"/>
</dbReference>
<dbReference type="KEGG" id="ccos:Pan44_15810"/>
<organism evidence="3 4">
    <name type="scientific">Caulifigura coniformis</name>
    <dbReference type="NCBI Taxonomy" id="2527983"/>
    <lineage>
        <taxon>Bacteria</taxon>
        <taxon>Pseudomonadati</taxon>
        <taxon>Planctomycetota</taxon>
        <taxon>Planctomycetia</taxon>
        <taxon>Planctomycetales</taxon>
        <taxon>Planctomycetaceae</taxon>
        <taxon>Caulifigura</taxon>
    </lineage>
</organism>
<gene>
    <name evidence="3" type="ORF">Pan44_15810</name>
</gene>
<sequence length="353" mass="37782">MPGCVPVPMRIVRRAFTLIELLVVIAIIAILIALLLPAVQQAREAARRTQCKNNMKQMGLAIHNYESTYSRVPSSGEFSDYRNFTRSFFPVSTFTAMLPYIDQAPVANQWDMNLPYNADPASYPNSKNHLMAQTHLEVYLCPSNGNFTKSGGQAPTGSAGTQSGGNYGQTDYMPVVYVDLSPTTGLRNPMTSTVRGDDKPGMLGGSGDAGFRDATDGLSNSICIIEDAGRPANLTGKYLPPAGFNLIDNCGTGLRCPNRWADGDTGNGVSGPPNLGSGETKILNNNSNPKGGPPTCLWTTNNCGPNDEPFSSHTGGVHATLGDGSVRFLSENLDRNIVRQLCDRADGQPIGEF</sequence>
<dbReference type="InterPro" id="IPR012902">
    <property type="entry name" value="N_methyl_site"/>
</dbReference>
<dbReference type="NCBIfam" id="TIGR04294">
    <property type="entry name" value="pre_pil_HX9DG"/>
    <property type="match status" value="1"/>
</dbReference>